<evidence type="ECO:0000256" key="3">
    <source>
        <dbReference type="ARBA" id="ARBA00023163"/>
    </source>
</evidence>
<name>A0ABV3JY07_STRON</name>
<protein>
    <submittedName>
        <fullName evidence="5">Helix-turn-helix domain-containing protein</fullName>
    </submittedName>
</protein>
<dbReference type="EMBL" id="JBFAUK010000010">
    <property type="protein sequence ID" value="MEV5507772.1"/>
    <property type="molecule type" value="Genomic_DNA"/>
</dbReference>
<evidence type="ECO:0000313" key="6">
    <source>
        <dbReference type="Proteomes" id="UP001552594"/>
    </source>
</evidence>
<keyword evidence="6" id="KW-1185">Reference proteome</keyword>
<evidence type="ECO:0000313" key="5">
    <source>
        <dbReference type="EMBL" id="MEV5507772.1"/>
    </source>
</evidence>
<evidence type="ECO:0000256" key="2">
    <source>
        <dbReference type="ARBA" id="ARBA00023125"/>
    </source>
</evidence>
<comment type="caution">
    <text evidence="5">The sequence shown here is derived from an EMBL/GenBank/DDBJ whole genome shotgun (WGS) entry which is preliminary data.</text>
</comment>
<dbReference type="PROSITE" id="PS01124">
    <property type="entry name" value="HTH_ARAC_FAMILY_2"/>
    <property type="match status" value="1"/>
</dbReference>
<dbReference type="PANTHER" id="PTHR46796">
    <property type="entry name" value="HTH-TYPE TRANSCRIPTIONAL ACTIVATOR RHAS-RELATED"/>
    <property type="match status" value="1"/>
</dbReference>
<dbReference type="PANTHER" id="PTHR46796:SF15">
    <property type="entry name" value="BLL1074 PROTEIN"/>
    <property type="match status" value="1"/>
</dbReference>
<keyword evidence="1" id="KW-0805">Transcription regulation</keyword>
<evidence type="ECO:0000256" key="1">
    <source>
        <dbReference type="ARBA" id="ARBA00023015"/>
    </source>
</evidence>
<dbReference type="InterPro" id="IPR009057">
    <property type="entry name" value="Homeodomain-like_sf"/>
</dbReference>
<keyword evidence="3" id="KW-0804">Transcription</keyword>
<keyword evidence="2" id="KW-0238">DNA-binding</keyword>
<proteinExistence type="predicted"/>
<evidence type="ECO:0000259" key="4">
    <source>
        <dbReference type="PROSITE" id="PS01124"/>
    </source>
</evidence>
<dbReference type="Proteomes" id="UP001552594">
    <property type="component" value="Unassembled WGS sequence"/>
</dbReference>
<reference evidence="5 6" key="1">
    <citation type="submission" date="2024-06" db="EMBL/GenBank/DDBJ databases">
        <title>The Natural Products Discovery Center: Release of the First 8490 Sequenced Strains for Exploring Actinobacteria Biosynthetic Diversity.</title>
        <authorList>
            <person name="Kalkreuter E."/>
            <person name="Kautsar S.A."/>
            <person name="Yang D."/>
            <person name="Bader C.D."/>
            <person name="Teijaro C.N."/>
            <person name="Fluegel L."/>
            <person name="Davis C.M."/>
            <person name="Simpson J.R."/>
            <person name="Lauterbach L."/>
            <person name="Steele A.D."/>
            <person name="Gui C."/>
            <person name="Meng S."/>
            <person name="Li G."/>
            <person name="Viehrig K."/>
            <person name="Ye F."/>
            <person name="Su P."/>
            <person name="Kiefer A.F."/>
            <person name="Nichols A."/>
            <person name="Cepeda A.J."/>
            <person name="Yan W."/>
            <person name="Fan B."/>
            <person name="Jiang Y."/>
            <person name="Adhikari A."/>
            <person name="Zheng C.-J."/>
            <person name="Schuster L."/>
            <person name="Cowan T.M."/>
            <person name="Smanski M.J."/>
            <person name="Chevrette M.G."/>
            <person name="De Carvalho L.P.S."/>
            <person name="Shen B."/>
        </authorList>
    </citation>
    <scope>NUCLEOTIDE SEQUENCE [LARGE SCALE GENOMIC DNA]</scope>
    <source>
        <strain evidence="5 6">NPDC052347</strain>
    </source>
</reference>
<feature type="domain" description="HTH araC/xylS-type" evidence="4">
    <location>
        <begin position="168"/>
        <end position="248"/>
    </location>
</feature>
<dbReference type="SUPFAM" id="SSF46689">
    <property type="entry name" value="Homeodomain-like"/>
    <property type="match status" value="1"/>
</dbReference>
<dbReference type="Pfam" id="PF12833">
    <property type="entry name" value="HTH_18"/>
    <property type="match status" value="1"/>
</dbReference>
<accession>A0ABV3JY07</accession>
<dbReference type="InterPro" id="IPR018060">
    <property type="entry name" value="HTH_AraC"/>
</dbReference>
<organism evidence="5 6">
    <name type="scientific">Streptomyces orinoci</name>
    <name type="common">Streptoverticillium orinoci</name>
    <dbReference type="NCBI Taxonomy" id="67339"/>
    <lineage>
        <taxon>Bacteria</taxon>
        <taxon>Bacillati</taxon>
        <taxon>Actinomycetota</taxon>
        <taxon>Actinomycetes</taxon>
        <taxon>Kitasatosporales</taxon>
        <taxon>Streptomycetaceae</taxon>
        <taxon>Streptomyces</taxon>
    </lineage>
</organism>
<dbReference type="Pfam" id="PF20240">
    <property type="entry name" value="DUF6597"/>
    <property type="match status" value="1"/>
</dbReference>
<dbReference type="RefSeq" id="WP_109281682.1">
    <property type="nucleotide sequence ID" value="NZ_JBFAUK010000010.1"/>
</dbReference>
<dbReference type="Gene3D" id="1.10.10.60">
    <property type="entry name" value="Homeodomain-like"/>
    <property type="match status" value="1"/>
</dbReference>
<gene>
    <name evidence="5" type="ORF">AB0L16_15035</name>
</gene>
<dbReference type="InterPro" id="IPR046532">
    <property type="entry name" value="DUF6597"/>
</dbReference>
<sequence>MSTSVQAPARVPVPVPLRPWVAGAEILSYPAAGHRPIVHLPDGAAALTYCKGRLVVTGPRTRAGYVPAKEVRQAVRIRLRPGHALPVLGVPLSALTDQAIGLDELWGPSGHRLAEELRGLGPGPEPVLRRLRGALLDRADGQRTGELDNAALVYAAARRLGTARPHALPEIARELGVSERHLRTLFTRGTGLNPRLYGRIARVRRALATVTGADGARAAGEAGYYDQSHMGAEFRALMGVSPSAYRAGRLPEPRPCGTPPNA</sequence>
<dbReference type="SMART" id="SM00342">
    <property type="entry name" value="HTH_ARAC"/>
    <property type="match status" value="1"/>
</dbReference>
<dbReference type="InterPro" id="IPR050204">
    <property type="entry name" value="AraC_XylS_family_regulators"/>
</dbReference>